<dbReference type="Proteomes" id="UP001237737">
    <property type="component" value="Unassembled WGS sequence"/>
</dbReference>
<keyword evidence="1" id="KW-0732">Signal</keyword>
<organism evidence="2 3">
    <name type="scientific">Luteibacter jiangsuensis</name>
    <dbReference type="NCBI Taxonomy" id="637577"/>
    <lineage>
        <taxon>Bacteria</taxon>
        <taxon>Pseudomonadati</taxon>
        <taxon>Pseudomonadota</taxon>
        <taxon>Gammaproteobacteria</taxon>
        <taxon>Lysobacterales</taxon>
        <taxon>Rhodanobacteraceae</taxon>
        <taxon>Luteibacter</taxon>
    </lineage>
</organism>
<protein>
    <submittedName>
        <fullName evidence="2">Chitinase</fullName>
        <ecNumber evidence="2">3.2.1.14</ecNumber>
    </submittedName>
</protein>
<comment type="caution">
    <text evidence="2">The sequence shown here is derived from an EMBL/GenBank/DDBJ whole genome shotgun (WGS) entry which is preliminary data.</text>
</comment>
<dbReference type="GO" id="GO:0008843">
    <property type="term" value="F:endochitinase activity"/>
    <property type="evidence" value="ECO:0007669"/>
    <property type="project" value="UniProtKB-EC"/>
</dbReference>
<evidence type="ECO:0000313" key="2">
    <source>
        <dbReference type="EMBL" id="MDQ0008973.1"/>
    </source>
</evidence>
<gene>
    <name evidence="2" type="ORF">J2T07_001150</name>
</gene>
<keyword evidence="3" id="KW-1185">Reference proteome</keyword>
<name>A0ABT9SVF9_9GAMM</name>
<sequence length="307" mass="34213">MNSPRPKPTIRRGALLALGLLAGTALADTPVDTNRPFDHYSWVTSHNAFTSNGLFPNQTETVGQQLAGGVRGLMLDLHSSQGRVRLCHNVCAGQAQPLADLVNEVLLPFLESDPDAIVSLHLDDFTDAKDLVIELGKSPGLMGKTFDPHAWPTPEWPTPEDIVESGQRVLIFSLKRDNSGTLMTRAGAIHIMPSEDFTVENYWSLGATPLTHDNSCHSRWDTPLSRREIPGKPGWRPLFTMNQFHGAPFESHARSDNDFDRLQSRYLDHCRPSARRKPNFVAVDFHQHGDTARFVNWLTRSAPDELP</sequence>
<evidence type="ECO:0000313" key="3">
    <source>
        <dbReference type="Proteomes" id="UP001237737"/>
    </source>
</evidence>
<accession>A0ABT9SVF9</accession>
<dbReference type="SUPFAM" id="SSF51695">
    <property type="entry name" value="PLC-like phosphodiesterases"/>
    <property type="match status" value="1"/>
</dbReference>
<keyword evidence="2" id="KW-0326">Glycosidase</keyword>
<feature type="chain" id="PRO_5045566274" evidence="1">
    <location>
        <begin position="28"/>
        <end position="307"/>
    </location>
</feature>
<dbReference type="Pfam" id="PF26178">
    <property type="entry name" value="PI-PLC_cat"/>
    <property type="match status" value="1"/>
</dbReference>
<dbReference type="EMBL" id="JAUSSK010000002">
    <property type="protein sequence ID" value="MDQ0008973.1"/>
    <property type="molecule type" value="Genomic_DNA"/>
</dbReference>
<evidence type="ECO:0000256" key="1">
    <source>
        <dbReference type="SAM" id="SignalP"/>
    </source>
</evidence>
<dbReference type="PANTHER" id="PTHR13593">
    <property type="match status" value="1"/>
</dbReference>
<proteinExistence type="predicted"/>
<dbReference type="RefSeq" id="WP_306848108.1">
    <property type="nucleotide sequence ID" value="NZ_JAUSSK010000002.1"/>
</dbReference>
<dbReference type="InterPro" id="IPR051057">
    <property type="entry name" value="PI-PLC_domain"/>
</dbReference>
<dbReference type="InterPro" id="IPR017946">
    <property type="entry name" value="PLC-like_Pdiesterase_TIM-brl"/>
</dbReference>
<dbReference type="EC" id="3.2.1.14" evidence="2"/>
<keyword evidence="2" id="KW-0378">Hydrolase</keyword>
<dbReference type="Gene3D" id="3.20.20.190">
    <property type="entry name" value="Phosphatidylinositol (PI) phosphodiesterase"/>
    <property type="match status" value="1"/>
</dbReference>
<reference evidence="2 3" key="1">
    <citation type="submission" date="2023-07" db="EMBL/GenBank/DDBJ databases">
        <title>Sorghum-associated microbial communities from plants grown in Nebraska, USA.</title>
        <authorList>
            <person name="Schachtman D."/>
        </authorList>
    </citation>
    <scope>NUCLEOTIDE SEQUENCE [LARGE SCALE GENOMIC DNA]</scope>
    <source>
        <strain evidence="2 3">CC60</strain>
    </source>
</reference>
<feature type="signal peptide" evidence="1">
    <location>
        <begin position="1"/>
        <end position="27"/>
    </location>
</feature>
<dbReference type="PANTHER" id="PTHR13593:SF140">
    <property type="entry name" value="PLC-LIKE PHOSPHODIESTERASE"/>
    <property type="match status" value="1"/>
</dbReference>